<dbReference type="KEGG" id="hbs:IPV69_09525"/>
<gene>
    <name evidence="2" type="ORF">IPV69_09525</name>
</gene>
<feature type="region of interest" description="Disordered" evidence="1">
    <location>
        <begin position="64"/>
        <end position="89"/>
    </location>
</feature>
<reference evidence="2 3" key="1">
    <citation type="submission" date="2020-10" db="EMBL/GenBank/DDBJ databases">
        <title>Wide distribution of Phycisphaera-like planctomycetes from WD2101 soil group in peatlands and genome analysis of the first cultivated representative.</title>
        <authorList>
            <person name="Dedysh S.N."/>
            <person name="Beletsky A.V."/>
            <person name="Ivanova A."/>
            <person name="Kulichevskaya I.S."/>
            <person name="Suzina N.E."/>
            <person name="Philippov D.A."/>
            <person name="Rakitin A.L."/>
            <person name="Mardanov A.V."/>
            <person name="Ravin N.V."/>
        </authorList>
    </citation>
    <scope>NUCLEOTIDE SEQUENCE [LARGE SCALE GENOMIC DNA]</scope>
    <source>
        <strain evidence="2 3">M1803</strain>
    </source>
</reference>
<sequence>MRSTDSWKYWPGRRSMSAGISIAFLTLMGCNSTLETGYVPRPLGTSSTERRGYYASPFTPEAAAAAQASGDPTADIRNNRKPGGGYRGP</sequence>
<name>A0A7M2X1N5_9BACT</name>
<keyword evidence="3" id="KW-1185">Reference proteome</keyword>
<dbReference type="Proteomes" id="UP000593765">
    <property type="component" value="Chromosome"/>
</dbReference>
<dbReference type="AlphaFoldDB" id="A0A7M2X1N5"/>
<dbReference type="EMBL" id="CP063458">
    <property type="protein sequence ID" value="QOV91574.1"/>
    <property type="molecule type" value="Genomic_DNA"/>
</dbReference>
<evidence type="ECO:0000313" key="2">
    <source>
        <dbReference type="EMBL" id="QOV91574.1"/>
    </source>
</evidence>
<organism evidence="2 3">
    <name type="scientific">Humisphaera borealis</name>
    <dbReference type="NCBI Taxonomy" id="2807512"/>
    <lineage>
        <taxon>Bacteria</taxon>
        <taxon>Pseudomonadati</taxon>
        <taxon>Planctomycetota</taxon>
        <taxon>Phycisphaerae</taxon>
        <taxon>Tepidisphaerales</taxon>
        <taxon>Tepidisphaeraceae</taxon>
        <taxon>Humisphaera</taxon>
    </lineage>
</organism>
<evidence type="ECO:0000256" key="1">
    <source>
        <dbReference type="SAM" id="MobiDB-lite"/>
    </source>
</evidence>
<evidence type="ECO:0000313" key="3">
    <source>
        <dbReference type="Proteomes" id="UP000593765"/>
    </source>
</evidence>
<protein>
    <submittedName>
        <fullName evidence="2">Uncharacterized protein</fullName>
    </submittedName>
</protein>
<dbReference type="RefSeq" id="WP_206294874.1">
    <property type="nucleotide sequence ID" value="NZ_CP063458.1"/>
</dbReference>
<dbReference type="PROSITE" id="PS51257">
    <property type="entry name" value="PROKAR_LIPOPROTEIN"/>
    <property type="match status" value="1"/>
</dbReference>
<proteinExistence type="predicted"/>
<accession>A0A7M2X1N5</accession>